<evidence type="ECO:0000256" key="1">
    <source>
        <dbReference type="SAM" id="MobiDB-lite"/>
    </source>
</evidence>
<reference evidence="2 3" key="1">
    <citation type="journal article" date="2020" name="Nature">
        <title>Six reference-quality genomes reveal evolution of bat adaptations.</title>
        <authorList>
            <person name="Jebb D."/>
            <person name="Huang Z."/>
            <person name="Pippel M."/>
            <person name="Hughes G.M."/>
            <person name="Lavrichenko K."/>
            <person name="Devanna P."/>
            <person name="Winkler S."/>
            <person name="Jermiin L.S."/>
            <person name="Skirmuntt E.C."/>
            <person name="Katzourakis A."/>
            <person name="Burkitt-Gray L."/>
            <person name="Ray D.A."/>
            <person name="Sullivan K.A.M."/>
            <person name="Roscito J.G."/>
            <person name="Kirilenko B.M."/>
            <person name="Davalos L.M."/>
            <person name="Corthals A.P."/>
            <person name="Power M.L."/>
            <person name="Jones G."/>
            <person name="Ransome R.D."/>
            <person name="Dechmann D.K.N."/>
            <person name="Locatelli A.G."/>
            <person name="Puechmaille S.J."/>
            <person name="Fedrigo O."/>
            <person name="Jarvis E.D."/>
            <person name="Hiller M."/>
            <person name="Vernes S.C."/>
            <person name="Myers E.W."/>
            <person name="Teeling E.C."/>
        </authorList>
    </citation>
    <scope>NUCLEOTIDE SEQUENCE [LARGE SCALE GENOMIC DNA]</scope>
    <source>
        <strain evidence="2">Bat1K_MPI-CBG_1</strain>
    </source>
</reference>
<evidence type="ECO:0000313" key="2">
    <source>
        <dbReference type="EMBL" id="KAF6081766.1"/>
    </source>
</evidence>
<proteinExistence type="predicted"/>
<comment type="caution">
    <text evidence="2">The sequence shown here is derived from an EMBL/GenBank/DDBJ whole genome shotgun (WGS) entry which is preliminary data.</text>
</comment>
<dbReference type="AlphaFoldDB" id="A0A833YZC6"/>
<organism evidence="2 3">
    <name type="scientific">Phyllostomus discolor</name>
    <name type="common">pale spear-nosed bat</name>
    <dbReference type="NCBI Taxonomy" id="89673"/>
    <lineage>
        <taxon>Eukaryota</taxon>
        <taxon>Metazoa</taxon>
        <taxon>Chordata</taxon>
        <taxon>Craniata</taxon>
        <taxon>Vertebrata</taxon>
        <taxon>Euteleostomi</taxon>
        <taxon>Mammalia</taxon>
        <taxon>Eutheria</taxon>
        <taxon>Laurasiatheria</taxon>
        <taxon>Chiroptera</taxon>
        <taxon>Yangochiroptera</taxon>
        <taxon>Phyllostomidae</taxon>
        <taxon>Phyllostominae</taxon>
        <taxon>Phyllostomus</taxon>
    </lineage>
</organism>
<dbReference type="Proteomes" id="UP000664940">
    <property type="component" value="Unassembled WGS sequence"/>
</dbReference>
<name>A0A833YZC6_9CHIR</name>
<sequence length="209" mass="21841">MDKWSRADLVQETPAHDLLGGQTRHRPLSLAAAAPRAERDTTTPGQSLSRPSVAGATYHPHPGNRGRSSFVSMARLRSPGPSGRHSSVWGGAGGPIPPVTPFTMGLCTGGGDAHGQTRRGCAQHWHPGRPTQPLFSGGMALLEGGLLGKCPPSRLGPPHSFEPQRCMLGPQSPSSRPLGLGADRLVSLPVTLGRSGGKLSLLKSQSPRL</sequence>
<gene>
    <name evidence="2" type="ORF">HJG60_008785</name>
</gene>
<accession>A0A833YZC6</accession>
<dbReference type="EMBL" id="JABVXQ010000013">
    <property type="protein sequence ID" value="KAF6081766.1"/>
    <property type="molecule type" value="Genomic_DNA"/>
</dbReference>
<protein>
    <submittedName>
        <fullName evidence="2">Uncharacterized protein</fullName>
    </submittedName>
</protein>
<feature type="region of interest" description="Disordered" evidence="1">
    <location>
        <begin position="1"/>
        <end position="88"/>
    </location>
</feature>
<evidence type="ECO:0000313" key="3">
    <source>
        <dbReference type="Proteomes" id="UP000664940"/>
    </source>
</evidence>